<evidence type="ECO:0000313" key="2">
    <source>
        <dbReference type="Proteomes" id="UP000297597"/>
    </source>
</evidence>
<keyword evidence="2" id="KW-1185">Reference proteome</keyword>
<gene>
    <name evidence="1" type="ORF">Pmgp_03375</name>
</gene>
<sequence>MDKNKAVEELKAIEAKQIRGFMLKLLEITHPQPTPSSAISAALVQNGLVVNPDISRYVSYLEDKGYIEVKDVALKSLRIGGVALKLTPKGIDLLEGTIEDPGVDI</sequence>
<dbReference type="RefSeq" id="WP_134215465.1">
    <property type="nucleotide sequence ID" value="NZ_QFFZ01000058.1"/>
</dbReference>
<evidence type="ECO:0000313" key="1">
    <source>
        <dbReference type="EMBL" id="TEB09154.1"/>
    </source>
</evidence>
<comment type="caution">
    <text evidence="1">The sequence shown here is derived from an EMBL/GenBank/DDBJ whole genome shotgun (WGS) entry which is preliminary data.</text>
</comment>
<protein>
    <recommendedName>
        <fullName evidence="3">LexA repressor DNA-binding domain-containing protein</fullName>
    </recommendedName>
</protein>
<dbReference type="EMBL" id="QFFZ01000058">
    <property type="protein sequence ID" value="TEB09154.1"/>
    <property type="molecule type" value="Genomic_DNA"/>
</dbReference>
<organism evidence="1 2">
    <name type="scientific">Pelotomaculum propionicicum</name>
    <dbReference type="NCBI Taxonomy" id="258475"/>
    <lineage>
        <taxon>Bacteria</taxon>
        <taxon>Bacillati</taxon>
        <taxon>Bacillota</taxon>
        <taxon>Clostridia</taxon>
        <taxon>Eubacteriales</taxon>
        <taxon>Desulfotomaculaceae</taxon>
        <taxon>Pelotomaculum</taxon>
    </lineage>
</organism>
<dbReference type="Proteomes" id="UP000297597">
    <property type="component" value="Unassembled WGS sequence"/>
</dbReference>
<proteinExistence type="predicted"/>
<name>A0A4Y7RJI2_9FIRM</name>
<dbReference type="AlphaFoldDB" id="A0A4Y7RJI2"/>
<accession>A0A4Y7RJI2</accession>
<reference evidence="1 2" key="1">
    <citation type="journal article" date="2018" name="Environ. Microbiol.">
        <title>Novel energy conservation strategies and behaviour of Pelotomaculum schinkii driving syntrophic propionate catabolism.</title>
        <authorList>
            <person name="Hidalgo-Ahumada C.A.P."/>
            <person name="Nobu M.K."/>
            <person name="Narihiro T."/>
            <person name="Tamaki H."/>
            <person name="Liu W.T."/>
            <person name="Kamagata Y."/>
            <person name="Stams A.J.M."/>
            <person name="Imachi H."/>
            <person name="Sousa D.Z."/>
        </authorList>
    </citation>
    <scope>NUCLEOTIDE SEQUENCE [LARGE SCALE GENOMIC DNA]</scope>
    <source>
        <strain evidence="1 2">MGP</strain>
    </source>
</reference>
<dbReference type="OrthoDB" id="1855644at2"/>
<evidence type="ECO:0008006" key="3">
    <source>
        <dbReference type="Google" id="ProtNLM"/>
    </source>
</evidence>